<dbReference type="EMBL" id="UINC01211673">
    <property type="protein sequence ID" value="SVE35665.1"/>
    <property type="molecule type" value="Genomic_DNA"/>
</dbReference>
<evidence type="ECO:0000256" key="3">
    <source>
        <dbReference type="SAM" id="Phobius"/>
    </source>
</evidence>
<keyword evidence="3" id="KW-0812">Transmembrane</keyword>
<dbReference type="Pfam" id="PF12911">
    <property type="entry name" value="OppC_N"/>
    <property type="match status" value="1"/>
</dbReference>
<dbReference type="PANTHER" id="PTHR43386">
    <property type="entry name" value="OLIGOPEPTIDE TRANSPORT SYSTEM PERMEASE PROTEIN APPC"/>
    <property type="match status" value="1"/>
</dbReference>
<evidence type="ECO:0000259" key="4">
    <source>
        <dbReference type="Pfam" id="PF12911"/>
    </source>
</evidence>
<feature type="transmembrane region" description="Helical" evidence="3">
    <location>
        <begin position="12"/>
        <end position="36"/>
    </location>
</feature>
<feature type="non-terminal residue" evidence="5">
    <location>
        <position position="1"/>
    </location>
</feature>
<dbReference type="GO" id="GO:0005886">
    <property type="term" value="C:plasma membrane"/>
    <property type="evidence" value="ECO:0007669"/>
    <property type="project" value="UniProtKB-SubCell"/>
</dbReference>
<evidence type="ECO:0000256" key="2">
    <source>
        <dbReference type="ARBA" id="ARBA00022448"/>
    </source>
</evidence>
<keyword evidence="3" id="KW-1133">Transmembrane helix</keyword>
<accession>A0A383CUU8</accession>
<sequence length="88" mass="9487">VLRTVLKRIRPYPLALAGGLIVVSLLAAALLAPVIAPFDPLAQDLYQGLEAPSFAHPMGTDEFGRDIFSRIVYGARITLRIGLICISI</sequence>
<reference evidence="5" key="1">
    <citation type="submission" date="2018-05" db="EMBL/GenBank/DDBJ databases">
        <authorList>
            <person name="Lanie J.A."/>
            <person name="Ng W.-L."/>
            <person name="Kazmierczak K.M."/>
            <person name="Andrzejewski T.M."/>
            <person name="Davidsen T.M."/>
            <person name="Wayne K.J."/>
            <person name="Tettelin H."/>
            <person name="Glass J.I."/>
            <person name="Rusch D."/>
            <person name="Podicherti R."/>
            <person name="Tsui H.-C.T."/>
            <person name="Winkler M.E."/>
        </authorList>
    </citation>
    <scope>NUCLEOTIDE SEQUENCE</scope>
</reference>
<comment type="subcellular location">
    <subcellularLocation>
        <location evidence="1">Cell membrane</location>
        <topology evidence="1">Multi-pass membrane protein</topology>
    </subcellularLocation>
</comment>
<dbReference type="PANTHER" id="PTHR43386:SF1">
    <property type="entry name" value="D,D-DIPEPTIDE TRANSPORT SYSTEM PERMEASE PROTEIN DDPC-RELATED"/>
    <property type="match status" value="1"/>
</dbReference>
<dbReference type="AlphaFoldDB" id="A0A383CUU8"/>
<dbReference type="InterPro" id="IPR050366">
    <property type="entry name" value="BP-dependent_transpt_permease"/>
</dbReference>
<proteinExistence type="predicted"/>
<keyword evidence="3" id="KW-0472">Membrane</keyword>
<evidence type="ECO:0000313" key="5">
    <source>
        <dbReference type="EMBL" id="SVE35665.1"/>
    </source>
</evidence>
<dbReference type="InterPro" id="IPR025966">
    <property type="entry name" value="OppC_N"/>
</dbReference>
<protein>
    <recommendedName>
        <fullName evidence="4">Oligopeptide transport permease C-like N-terminal domain-containing protein</fullName>
    </recommendedName>
</protein>
<keyword evidence="2" id="KW-0813">Transport</keyword>
<gene>
    <name evidence="5" type="ORF">METZ01_LOCUS488519</name>
</gene>
<organism evidence="5">
    <name type="scientific">marine metagenome</name>
    <dbReference type="NCBI Taxonomy" id="408172"/>
    <lineage>
        <taxon>unclassified sequences</taxon>
        <taxon>metagenomes</taxon>
        <taxon>ecological metagenomes</taxon>
    </lineage>
</organism>
<feature type="domain" description="Oligopeptide transport permease C-like N-terminal" evidence="4">
    <location>
        <begin position="3"/>
        <end position="52"/>
    </location>
</feature>
<feature type="non-terminal residue" evidence="5">
    <location>
        <position position="88"/>
    </location>
</feature>
<evidence type="ECO:0000256" key="1">
    <source>
        <dbReference type="ARBA" id="ARBA00004651"/>
    </source>
</evidence>
<name>A0A383CUU8_9ZZZZ</name>